<dbReference type="GO" id="GO:0043130">
    <property type="term" value="F:ubiquitin binding"/>
    <property type="evidence" value="ECO:0007669"/>
    <property type="project" value="TreeGrafter"/>
</dbReference>
<evidence type="ECO:0000256" key="4">
    <source>
        <dbReference type="SAM" id="MobiDB-lite"/>
    </source>
</evidence>
<dbReference type="InterPro" id="IPR029071">
    <property type="entry name" value="Ubiquitin-like_domsf"/>
</dbReference>
<organism evidence="7">
    <name type="scientific">Thrips palmi</name>
    <name type="common">Melon thrips</name>
    <dbReference type="NCBI Taxonomy" id="161013"/>
    <lineage>
        <taxon>Eukaryota</taxon>
        <taxon>Metazoa</taxon>
        <taxon>Ecdysozoa</taxon>
        <taxon>Arthropoda</taxon>
        <taxon>Hexapoda</taxon>
        <taxon>Insecta</taxon>
        <taxon>Pterygota</taxon>
        <taxon>Neoptera</taxon>
        <taxon>Paraneoptera</taxon>
        <taxon>Thysanoptera</taxon>
        <taxon>Terebrantia</taxon>
        <taxon>Thripoidea</taxon>
        <taxon>Thripidae</taxon>
        <taxon>Thrips</taxon>
    </lineage>
</organism>
<sequence length="433" mass="50490">MDNMALGLSSEQTEKILQFQDLTGIEDITICRDILTRHSWDLEGAVSDQLNIRDGHPSVYASSETHAPAVVNELMFQHVFFSPPSDGSWFSISRLFQFGYSIFQTLYLMAYKFLLGDNRRYVTDPTADVMKFIRTYEETYGHQHPVFYQGSYSQALNDAKHELRFLIVYLHSDDHQDNINFCRQVLNDENVIHYINSHMLFWGCLVNSTEGYRVSLSLRENAYPFLAVLAMRDAKMTVVGRLEGPMNAETLLQRLQTIVVDNEGCLIAARNDRMERSLNQTIRAQQDQAYEDSLQADREKERLRRMERERQQEEERQRRESERQEQLEKEEIKRQKVELASRVPSEPSSDHPESVHVVIKLPTGQRLERRFLQSHPLEALFLFVFCHPESPDRFEIATNFPKRVLPCQNNTEETLADVGLRRGEVLFVYDLEA</sequence>
<keyword evidence="3" id="KW-0175">Coiled coil</keyword>
<dbReference type="RefSeq" id="XP_034256903.1">
    <property type="nucleotide sequence ID" value="XM_034401012.1"/>
</dbReference>
<dbReference type="Pfam" id="PF00789">
    <property type="entry name" value="UBX"/>
    <property type="match status" value="1"/>
</dbReference>
<dbReference type="AlphaFoldDB" id="A0A6P9AF01"/>
<dbReference type="GeneID" id="117654401"/>
<dbReference type="GO" id="GO:0005783">
    <property type="term" value="C:endoplasmic reticulum"/>
    <property type="evidence" value="ECO:0007669"/>
    <property type="project" value="TreeGrafter"/>
</dbReference>
<dbReference type="KEGG" id="tpal:117654401"/>
<evidence type="ECO:0000256" key="2">
    <source>
        <dbReference type="ARBA" id="ARBA00022490"/>
    </source>
</evidence>
<dbReference type="SMART" id="SM00594">
    <property type="entry name" value="UAS"/>
    <property type="match status" value="1"/>
</dbReference>
<dbReference type="Gene3D" id="1.10.8.10">
    <property type="entry name" value="DNA helicase RuvA subunit, C-terminal domain"/>
    <property type="match status" value="1"/>
</dbReference>
<dbReference type="InterPro" id="IPR001012">
    <property type="entry name" value="UBX_dom"/>
</dbReference>
<gene>
    <name evidence="7" type="primary">LOC117654401</name>
</gene>
<keyword evidence="2" id="KW-0963">Cytoplasm</keyword>
<evidence type="ECO:0000313" key="7">
    <source>
        <dbReference type="RefSeq" id="XP_034256903.1"/>
    </source>
</evidence>
<dbReference type="CDD" id="cd16120">
    <property type="entry name" value="UBX_UBXN3B"/>
    <property type="match status" value="1"/>
</dbReference>
<dbReference type="InterPro" id="IPR036249">
    <property type="entry name" value="Thioredoxin-like_sf"/>
</dbReference>
<feature type="compositionally biased region" description="Basic and acidic residues" evidence="4">
    <location>
        <begin position="295"/>
        <end position="339"/>
    </location>
</feature>
<dbReference type="CTD" id="23197"/>
<dbReference type="InterPro" id="IPR054109">
    <property type="entry name" value="UBA_8"/>
</dbReference>
<comment type="subcellular location">
    <subcellularLocation>
        <location evidence="1">Cytoplasm</location>
    </subcellularLocation>
</comment>
<dbReference type="SMART" id="SM00166">
    <property type="entry name" value="UBX"/>
    <property type="match status" value="1"/>
</dbReference>
<dbReference type="InterPro" id="IPR050730">
    <property type="entry name" value="UBX_domain-protein"/>
</dbReference>
<dbReference type="InterPro" id="IPR049483">
    <property type="entry name" value="FAF1_2-like_UAS"/>
</dbReference>
<dbReference type="FunCoup" id="A0A6P9AF01">
    <property type="interactions" value="2298"/>
</dbReference>
<dbReference type="PANTHER" id="PTHR23322:SF1">
    <property type="entry name" value="FAS-ASSOCIATED FACTOR 2"/>
    <property type="match status" value="1"/>
</dbReference>
<evidence type="ECO:0000259" key="5">
    <source>
        <dbReference type="PROSITE" id="PS50033"/>
    </source>
</evidence>
<dbReference type="GO" id="GO:0036503">
    <property type="term" value="P:ERAD pathway"/>
    <property type="evidence" value="ECO:0007669"/>
    <property type="project" value="TreeGrafter"/>
</dbReference>
<protein>
    <submittedName>
        <fullName evidence="7">FAS-associated factor 2</fullName>
    </submittedName>
</protein>
<dbReference type="SUPFAM" id="SSF52833">
    <property type="entry name" value="Thioredoxin-like"/>
    <property type="match status" value="1"/>
</dbReference>
<dbReference type="Pfam" id="PF21021">
    <property type="entry name" value="FAF1"/>
    <property type="match status" value="1"/>
</dbReference>
<dbReference type="Gene3D" id="3.10.20.90">
    <property type="entry name" value="Phosphatidylinositol 3-kinase Catalytic Subunit, Chain A, domain 1"/>
    <property type="match status" value="1"/>
</dbReference>
<evidence type="ECO:0000256" key="1">
    <source>
        <dbReference type="ARBA" id="ARBA00004496"/>
    </source>
</evidence>
<proteinExistence type="predicted"/>
<keyword evidence="6" id="KW-1185">Reference proteome</keyword>
<reference evidence="7" key="1">
    <citation type="submission" date="2025-08" db="UniProtKB">
        <authorList>
            <consortium name="RefSeq"/>
        </authorList>
    </citation>
    <scope>IDENTIFICATION</scope>
    <source>
        <tissue evidence="7">Total insect</tissue>
    </source>
</reference>
<evidence type="ECO:0000256" key="3">
    <source>
        <dbReference type="ARBA" id="ARBA00023054"/>
    </source>
</evidence>
<feature type="domain" description="UBX" evidence="5">
    <location>
        <begin position="350"/>
        <end position="428"/>
    </location>
</feature>
<dbReference type="Proteomes" id="UP000515158">
    <property type="component" value="Unplaced"/>
</dbReference>
<dbReference type="Gene3D" id="3.40.30.10">
    <property type="entry name" value="Glutaredoxin"/>
    <property type="match status" value="1"/>
</dbReference>
<dbReference type="InParanoid" id="A0A6P9AF01"/>
<name>A0A6P9AF01_THRPL</name>
<feature type="region of interest" description="Disordered" evidence="4">
    <location>
        <begin position="282"/>
        <end position="354"/>
    </location>
</feature>
<dbReference type="OrthoDB" id="1026733at2759"/>
<evidence type="ECO:0000313" key="6">
    <source>
        <dbReference type="Proteomes" id="UP000515158"/>
    </source>
</evidence>
<accession>A0A6P9AF01</accession>
<dbReference type="PANTHER" id="PTHR23322">
    <property type="entry name" value="FAS-ASSOCIATED PROTEIN"/>
    <property type="match status" value="1"/>
</dbReference>
<dbReference type="PROSITE" id="PS50033">
    <property type="entry name" value="UBX"/>
    <property type="match status" value="1"/>
</dbReference>
<dbReference type="Pfam" id="PF22566">
    <property type="entry name" value="UBA_8"/>
    <property type="match status" value="1"/>
</dbReference>
<dbReference type="InterPro" id="IPR006577">
    <property type="entry name" value="UAS"/>
</dbReference>
<dbReference type="SUPFAM" id="SSF54236">
    <property type="entry name" value="Ubiquitin-like"/>
    <property type="match status" value="1"/>
</dbReference>